<evidence type="ECO:0000256" key="3">
    <source>
        <dbReference type="ARBA" id="ARBA00007063"/>
    </source>
</evidence>
<organism evidence="14 15">
    <name type="scientific">Elysia crispata</name>
    <name type="common">lettuce slug</name>
    <dbReference type="NCBI Taxonomy" id="231223"/>
    <lineage>
        <taxon>Eukaryota</taxon>
        <taxon>Metazoa</taxon>
        <taxon>Spiralia</taxon>
        <taxon>Lophotrochozoa</taxon>
        <taxon>Mollusca</taxon>
        <taxon>Gastropoda</taxon>
        <taxon>Heterobranchia</taxon>
        <taxon>Euthyneura</taxon>
        <taxon>Panpulmonata</taxon>
        <taxon>Sacoglossa</taxon>
        <taxon>Placobranchoidea</taxon>
        <taxon>Plakobranchidae</taxon>
        <taxon>Elysia</taxon>
    </lineage>
</organism>
<dbReference type="EC" id="2.4.1.-" evidence="12"/>
<dbReference type="GO" id="GO:0005789">
    <property type="term" value="C:endoplasmic reticulum membrane"/>
    <property type="evidence" value="ECO:0007669"/>
    <property type="project" value="UniProtKB-SubCell"/>
</dbReference>
<feature type="transmembrane region" description="Helical" evidence="12">
    <location>
        <begin position="252"/>
        <end position="276"/>
    </location>
</feature>
<evidence type="ECO:0000256" key="8">
    <source>
        <dbReference type="ARBA" id="ARBA00022989"/>
    </source>
</evidence>
<dbReference type="GO" id="GO:0006487">
    <property type="term" value="P:protein N-linked glycosylation"/>
    <property type="evidence" value="ECO:0007669"/>
    <property type="project" value="TreeGrafter"/>
</dbReference>
<dbReference type="Pfam" id="PF03901">
    <property type="entry name" value="Glyco_transf_22"/>
    <property type="match status" value="1"/>
</dbReference>
<feature type="transmembrane region" description="Helical" evidence="12">
    <location>
        <begin position="60"/>
        <end position="77"/>
    </location>
</feature>
<feature type="transmembrane region" description="Helical" evidence="12">
    <location>
        <begin position="336"/>
        <end position="359"/>
    </location>
</feature>
<feature type="transmembrane region" description="Helical" evidence="12">
    <location>
        <begin position="164"/>
        <end position="186"/>
    </location>
</feature>
<gene>
    <name evidence="14" type="ORF">RRG08_040235</name>
</gene>
<evidence type="ECO:0000256" key="10">
    <source>
        <dbReference type="ARBA" id="ARBA00044721"/>
    </source>
</evidence>
<comment type="catalytic activity">
    <reaction evidence="11">
        <text>an alpha-D-Man-(1-&gt;2)-alpha-D-Man-(1-&gt;2)-alpha-D-Man-(1-&gt;3)-[alpha-D-Man-(1-&gt;2)-alpha-D-Man-(1-&gt;3)-alpha-D-Man-(1-&gt;6)]-beta-D-Man-(1-&gt;4)-beta-D-GlcNAc-(1-&gt;4)-alpha-D-GlcNAc-diphospho-di-trans,poly-cis-dolichol + a di-trans,poly-cis-dolichyl beta-D-mannosyl phosphate = an alpha-D-Man-(1-&gt;2)-alpha-D-Man-(1-&gt;2)-alpha-D-Man-(1-&gt;3)-[alpha-D-Man-(1-&gt;2)-alpha-D-Man-(1-&gt;3)-[alpha-D-Man-(1-&gt;6)]-alpha-D-Man-(1-&gt;6)]-beta-D-Man-(1-&gt;4)-beta-D-GlcNAc-(1-&gt;4)-alpha-D-GlcNAc-diphospho-di-trans,poly-cis-dolichol + a di-trans,poly-cis-dolichyl phosphate + H(+)</text>
        <dbReference type="Rhea" id="RHEA:29535"/>
        <dbReference type="Rhea" id="RHEA-COMP:19498"/>
        <dbReference type="Rhea" id="RHEA-COMP:19501"/>
        <dbReference type="Rhea" id="RHEA-COMP:19518"/>
        <dbReference type="Rhea" id="RHEA-COMP:19519"/>
        <dbReference type="ChEBI" id="CHEBI:15378"/>
        <dbReference type="ChEBI" id="CHEBI:57683"/>
        <dbReference type="ChEBI" id="CHEBI:58211"/>
        <dbReference type="ChEBI" id="CHEBI:132517"/>
        <dbReference type="ChEBI" id="CHEBI:132519"/>
        <dbReference type="EC" id="2.4.1.260"/>
    </reaction>
    <physiologicalReaction direction="left-to-right" evidence="11">
        <dbReference type="Rhea" id="RHEA:29536"/>
    </physiologicalReaction>
</comment>
<feature type="transmembrane region" description="Helical" evidence="12">
    <location>
        <begin position="198"/>
        <end position="219"/>
    </location>
</feature>
<dbReference type="EMBL" id="JAWDGP010006215">
    <property type="protein sequence ID" value="KAK3745560.1"/>
    <property type="molecule type" value="Genomic_DNA"/>
</dbReference>
<evidence type="ECO:0000256" key="2">
    <source>
        <dbReference type="ARBA" id="ARBA00004922"/>
    </source>
</evidence>
<keyword evidence="15" id="KW-1185">Reference proteome</keyword>
<evidence type="ECO:0000256" key="12">
    <source>
        <dbReference type="RuleBase" id="RU363075"/>
    </source>
</evidence>
<feature type="transmembrane region" description="Helical" evidence="12">
    <location>
        <begin position="89"/>
        <end position="106"/>
    </location>
</feature>
<feature type="transmembrane region" description="Helical" evidence="12">
    <location>
        <begin position="283"/>
        <end position="299"/>
    </location>
</feature>
<protein>
    <recommendedName>
        <fullName evidence="12">Mannosyltransferase</fullName>
        <ecNumber evidence="12">2.4.1.-</ecNumber>
    </recommendedName>
</protein>
<dbReference type="InterPro" id="IPR005599">
    <property type="entry name" value="GPI_mannosylTrfase"/>
</dbReference>
<name>A0AAE0YHK1_9GAST</name>
<evidence type="ECO:0000313" key="14">
    <source>
        <dbReference type="EMBL" id="KAK3745560.1"/>
    </source>
</evidence>
<reference evidence="14" key="1">
    <citation type="journal article" date="2023" name="G3 (Bethesda)">
        <title>A reference genome for the long-term kleptoplast-retaining sea slug Elysia crispata morphotype clarki.</title>
        <authorList>
            <person name="Eastman K.E."/>
            <person name="Pendleton A.L."/>
            <person name="Shaikh M.A."/>
            <person name="Suttiyut T."/>
            <person name="Ogas R."/>
            <person name="Tomko P."/>
            <person name="Gavelis G."/>
            <person name="Widhalm J.R."/>
            <person name="Wisecaver J.H."/>
        </authorList>
    </citation>
    <scope>NUCLEOTIDE SEQUENCE</scope>
    <source>
        <strain evidence="14">ECLA1</strain>
    </source>
</reference>
<keyword evidence="6 12" id="KW-0812">Transmembrane</keyword>
<comment type="pathway">
    <text evidence="2">Protein modification; protein glycosylation.</text>
</comment>
<evidence type="ECO:0000256" key="6">
    <source>
        <dbReference type="ARBA" id="ARBA00022692"/>
    </source>
</evidence>
<feature type="chain" id="PRO_5042044590" description="Mannosyltransferase" evidence="13">
    <location>
        <begin position="26"/>
        <end position="488"/>
    </location>
</feature>
<comment type="similarity">
    <text evidence="3 12">Belongs to the glycosyltransferase 22 family.</text>
</comment>
<comment type="subcellular location">
    <subcellularLocation>
        <location evidence="1 12">Endoplasmic reticulum membrane</location>
        <topology evidence="1 12">Multi-pass membrane protein</topology>
    </subcellularLocation>
</comment>
<keyword evidence="13" id="KW-0732">Signal</keyword>
<proteinExistence type="inferred from homology"/>
<accession>A0AAE0YHK1</accession>
<sequence length="488" mass="55045">MVQLLEGAVVIVMILHLCICPYTKVEESFNIQAVHDILNHGMELEKYDHLEFPGVVPRTFVGPLAVAAVSSPFVLLCNMTGANKMAQQYIARATIGLATAISFIVFCRAVESGFGGNVKKWLILMSITQFHFMFYMSRPLPNVLALSIVLLALSSWLHQKHRTFIWLSGASIIIFRFDVVMFLGLIALKELAIGRVGLFRFVSTTIIAGICLLGLTVFVDSFFWKRWLWPEGEVMWFNTVLNKSSEWGTSPFLWYFYSVLPRALGATLVLVPVGVYLTRHVTVLLWPALGYVILFSLLPHKELRFIIYTFPVFNTVAACALAMLWQSKEKSLLRKLLALGSSCLILGNVIITSGFLYVAHNNYPGGGAIRTLHHLESYEKDIHVHIDVFTAQTGVTRFGQLHQNWIYNKTENLAPGSWDMQQYTHLLVGHPASEREDILKTYHNTHTVLAKIPAYSGISLDKTKFPPVQVRLADACYILKKLPERELQ</sequence>
<keyword evidence="9 12" id="KW-0472">Membrane</keyword>
<feature type="transmembrane region" description="Helical" evidence="12">
    <location>
        <begin position="142"/>
        <end position="158"/>
    </location>
</feature>
<keyword evidence="4 12" id="KW-0328">Glycosyltransferase</keyword>
<feature type="transmembrane region" description="Helical" evidence="12">
    <location>
        <begin position="305"/>
        <end position="324"/>
    </location>
</feature>
<comment type="caution">
    <text evidence="14">The sequence shown here is derived from an EMBL/GenBank/DDBJ whole genome shotgun (WGS) entry which is preliminary data.</text>
</comment>
<comment type="function">
    <text evidence="10">Mannosyltransferase that operates in the biosynthetic pathway of dolichol-linked oligosaccharides, the glycan precursors employed in protein asparagine (N)-glycosylation. The assembly of dolichol-linked oligosaccharides begins on the cytosolic side of the endoplasmic reticulum membrane and finishes in its lumen. The sequential addition of sugars to dolichol pyrophosphate produces dolichol-linked oligosaccharides containing fourteen sugars, including two GlcNAcs, nine mannoses and three glucoses. Once assembled, the oligosaccharide is transferred from the lipid to nascent proteins by oligosaccharyltransferases. In the lumen of the endoplasmic reticulum, adds the eighth mannose residue in an alpha-1,6 linkage onto Man(7)GlcNAc(2)-PP-dolichol to produce Man(8)GlcNAc(2)-PP-dolichol.</text>
</comment>
<evidence type="ECO:0000256" key="5">
    <source>
        <dbReference type="ARBA" id="ARBA00022679"/>
    </source>
</evidence>
<keyword evidence="8 12" id="KW-1133">Transmembrane helix</keyword>
<dbReference type="PANTHER" id="PTHR22760:SF1">
    <property type="entry name" value="DOL-P-MAN:MAN(7)GLCNAC(2)-PP-DOL ALPHA-1,6-MANNOSYLTRANSFERASE"/>
    <property type="match status" value="1"/>
</dbReference>
<dbReference type="GO" id="GO:0052917">
    <property type="term" value="F:dol-P-Man:Man(7)GlcNAc(2)-PP-Dol alpha-1,6-mannosyltransferase activity"/>
    <property type="evidence" value="ECO:0007669"/>
    <property type="project" value="UniProtKB-EC"/>
</dbReference>
<evidence type="ECO:0000256" key="9">
    <source>
        <dbReference type="ARBA" id="ARBA00023136"/>
    </source>
</evidence>
<keyword evidence="7 12" id="KW-0256">Endoplasmic reticulum</keyword>
<evidence type="ECO:0000256" key="13">
    <source>
        <dbReference type="SAM" id="SignalP"/>
    </source>
</evidence>
<keyword evidence="5" id="KW-0808">Transferase</keyword>
<dbReference type="PANTHER" id="PTHR22760">
    <property type="entry name" value="GLYCOSYLTRANSFERASE"/>
    <property type="match status" value="1"/>
</dbReference>
<dbReference type="Proteomes" id="UP001283361">
    <property type="component" value="Unassembled WGS sequence"/>
</dbReference>
<evidence type="ECO:0000313" key="15">
    <source>
        <dbReference type="Proteomes" id="UP001283361"/>
    </source>
</evidence>
<evidence type="ECO:0000256" key="7">
    <source>
        <dbReference type="ARBA" id="ARBA00022824"/>
    </source>
</evidence>
<evidence type="ECO:0000256" key="1">
    <source>
        <dbReference type="ARBA" id="ARBA00004477"/>
    </source>
</evidence>
<evidence type="ECO:0000256" key="11">
    <source>
        <dbReference type="ARBA" id="ARBA00048899"/>
    </source>
</evidence>
<evidence type="ECO:0000256" key="4">
    <source>
        <dbReference type="ARBA" id="ARBA00022676"/>
    </source>
</evidence>
<dbReference type="AlphaFoldDB" id="A0AAE0YHK1"/>
<feature type="signal peptide" evidence="13">
    <location>
        <begin position="1"/>
        <end position="25"/>
    </location>
</feature>